<feature type="transmembrane region" description="Helical" evidence="1">
    <location>
        <begin position="32"/>
        <end position="52"/>
    </location>
</feature>
<name>A0A3D9DZ00_9GAMM</name>
<keyword evidence="1" id="KW-0812">Transmembrane</keyword>
<keyword evidence="1" id="KW-0472">Membrane</keyword>
<sequence length="54" mass="5620">MSTLLNNWPFIVGLILLPIGVGMVVVGGYVRIFRAVLVGAGLLLAAAVILLMSP</sequence>
<organism evidence="2 3">
    <name type="scientific">Kushneria indalinina DSM 14324</name>
    <dbReference type="NCBI Taxonomy" id="1122140"/>
    <lineage>
        <taxon>Bacteria</taxon>
        <taxon>Pseudomonadati</taxon>
        <taxon>Pseudomonadota</taxon>
        <taxon>Gammaproteobacteria</taxon>
        <taxon>Oceanospirillales</taxon>
        <taxon>Halomonadaceae</taxon>
        <taxon>Kushneria</taxon>
    </lineage>
</organism>
<protein>
    <submittedName>
        <fullName evidence="2">Uncharacterized protein</fullName>
    </submittedName>
</protein>
<proteinExistence type="predicted"/>
<keyword evidence="1" id="KW-1133">Transmembrane helix</keyword>
<reference evidence="2 3" key="1">
    <citation type="submission" date="2018-07" db="EMBL/GenBank/DDBJ databases">
        <title>Genomic Encyclopedia of Type Strains, Phase IV (KMG-IV): sequencing the most valuable type-strain genomes for metagenomic binning, comparative biology and taxonomic classification.</title>
        <authorList>
            <person name="Goeker M."/>
        </authorList>
    </citation>
    <scope>NUCLEOTIDE SEQUENCE [LARGE SCALE GENOMIC DNA]</scope>
    <source>
        <strain evidence="2 3">DSM 14324</strain>
    </source>
</reference>
<keyword evidence="3" id="KW-1185">Reference proteome</keyword>
<comment type="caution">
    <text evidence="2">The sequence shown here is derived from an EMBL/GenBank/DDBJ whole genome shotgun (WGS) entry which is preliminary data.</text>
</comment>
<dbReference type="Proteomes" id="UP000256334">
    <property type="component" value="Unassembled WGS sequence"/>
</dbReference>
<evidence type="ECO:0000256" key="1">
    <source>
        <dbReference type="SAM" id="Phobius"/>
    </source>
</evidence>
<evidence type="ECO:0000313" key="2">
    <source>
        <dbReference type="EMBL" id="REC95569.1"/>
    </source>
</evidence>
<dbReference type="EMBL" id="QRDJ01000006">
    <property type="protein sequence ID" value="REC95569.1"/>
    <property type="molecule type" value="Genomic_DNA"/>
</dbReference>
<evidence type="ECO:0000313" key="3">
    <source>
        <dbReference type="Proteomes" id="UP000256334"/>
    </source>
</evidence>
<dbReference type="RefSeq" id="WP_170140455.1">
    <property type="nucleotide sequence ID" value="NZ_QRDJ01000006.1"/>
</dbReference>
<accession>A0A3D9DZ00</accession>
<feature type="transmembrane region" description="Helical" evidence="1">
    <location>
        <begin position="7"/>
        <end position="26"/>
    </location>
</feature>
<gene>
    <name evidence="2" type="ORF">C8D72_0222</name>
</gene>
<dbReference type="AlphaFoldDB" id="A0A3D9DZ00"/>